<gene>
    <name evidence="3" type="ORF">LUCI_4409</name>
</gene>
<protein>
    <submittedName>
        <fullName evidence="3">Methyltransferase type 11</fullName>
    </submittedName>
</protein>
<dbReference type="InterPro" id="IPR029063">
    <property type="entry name" value="SAM-dependent_MTases_sf"/>
</dbReference>
<dbReference type="InterPro" id="IPR050447">
    <property type="entry name" value="Erg6_SMT_methyltransf"/>
</dbReference>
<name>A0A498RGA1_9FIRM</name>
<dbReference type="AlphaFoldDB" id="A0A498RGA1"/>
<proteinExistence type="predicted"/>
<dbReference type="Gene3D" id="3.40.50.150">
    <property type="entry name" value="Vaccinia Virus protein VP39"/>
    <property type="match status" value="1"/>
</dbReference>
<dbReference type="Pfam" id="PF08241">
    <property type="entry name" value="Methyltransf_11"/>
    <property type="match status" value="1"/>
</dbReference>
<dbReference type="Proteomes" id="UP000277811">
    <property type="component" value="Unassembled WGS sequence"/>
</dbReference>
<keyword evidence="3" id="KW-0489">Methyltransferase</keyword>
<organism evidence="3 4">
    <name type="scientific">Lucifera butyrica</name>
    <dbReference type="NCBI Taxonomy" id="1351585"/>
    <lineage>
        <taxon>Bacteria</taxon>
        <taxon>Bacillati</taxon>
        <taxon>Bacillota</taxon>
        <taxon>Negativicutes</taxon>
        <taxon>Veillonellales</taxon>
        <taxon>Veillonellaceae</taxon>
        <taxon>Lucifera</taxon>
    </lineage>
</organism>
<sequence>MIPILFKQTQLYRFLNYCNESRLNKSILDCGAGGSCPPLALFAEFGYETYGIEIDDSQIEKTKKFSQKNGLNLRICKGDIRELPFEDESISHIYSYNSIFHMQKKDIQKAVQEIKRVVKPEGMICLNFLSIYDDWYGRGEEIGKNEFLQIERGQTVIHSYYDVMEAESYFKDMEILFKENRIINTVYEGQKMQQGYIDYIARKKSYCEVLL</sequence>
<dbReference type="EMBL" id="UPPP01000105">
    <property type="protein sequence ID" value="VBB09123.1"/>
    <property type="molecule type" value="Genomic_DNA"/>
</dbReference>
<dbReference type="GO" id="GO:0008757">
    <property type="term" value="F:S-adenosylmethionine-dependent methyltransferase activity"/>
    <property type="evidence" value="ECO:0007669"/>
    <property type="project" value="InterPro"/>
</dbReference>
<accession>A0A498RGA1</accession>
<keyword evidence="1 3" id="KW-0808">Transferase</keyword>
<dbReference type="SUPFAM" id="SSF53335">
    <property type="entry name" value="S-adenosyl-L-methionine-dependent methyltransferases"/>
    <property type="match status" value="1"/>
</dbReference>
<keyword evidence="4" id="KW-1185">Reference proteome</keyword>
<evidence type="ECO:0000256" key="1">
    <source>
        <dbReference type="ARBA" id="ARBA00022679"/>
    </source>
</evidence>
<dbReference type="PANTHER" id="PTHR44068">
    <property type="entry name" value="ZGC:194242"/>
    <property type="match status" value="1"/>
</dbReference>
<evidence type="ECO:0000313" key="4">
    <source>
        <dbReference type="Proteomes" id="UP000277811"/>
    </source>
</evidence>
<dbReference type="PANTHER" id="PTHR44068:SF11">
    <property type="entry name" value="GERANYL DIPHOSPHATE 2-C-METHYLTRANSFERASE"/>
    <property type="match status" value="1"/>
</dbReference>
<dbReference type="InterPro" id="IPR013216">
    <property type="entry name" value="Methyltransf_11"/>
</dbReference>
<reference evidence="3 4" key="1">
    <citation type="submission" date="2018-06" db="EMBL/GenBank/DDBJ databases">
        <authorList>
            <person name="Strepis N."/>
        </authorList>
    </citation>
    <scope>NUCLEOTIDE SEQUENCE [LARGE SCALE GENOMIC DNA]</scope>
    <source>
        <strain evidence="3">LUCI</strain>
    </source>
</reference>
<dbReference type="RefSeq" id="WP_207858246.1">
    <property type="nucleotide sequence ID" value="NZ_UPPP01000105.1"/>
</dbReference>
<evidence type="ECO:0000259" key="2">
    <source>
        <dbReference type="Pfam" id="PF08241"/>
    </source>
</evidence>
<dbReference type="CDD" id="cd02440">
    <property type="entry name" value="AdoMet_MTases"/>
    <property type="match status" value="1"/>
</dbReference>
<feature type="domain" description="Methyltransferase type 11" evidence="2">
    <location>
        <begin position="28"/>
        <end position="125"/>
    </location>
</feature>
<evidence type="ECO:0000313" key="3">
    <source>
        <dbReference type="EMBL" id="VBB09123.1"/>
    </source>
</evidence>
<dbReference type="GO" id="GO:0032259">
    <property type="term" value="P:methylation"/>
    <property type="evidence" value="ECO:0007669"/>
    <property type="project" value="UniProtKB-KW"/>
</dbReference>